<accession>A0AAI8Z876</accession>
<evidence type="ECO:0000256" key="1">
    <source>
        <dbReference type="SAM" id="MobiDB-lite"/>
    </source>
</evidence>
<reference evidence="2" key="1">
    <citation type="submission" date="2023-11" db="EMBL/GenBank/DDBJ databases">
        <authorList>
            <person name="Alioto T."/>
            <person name="Alioto T."/>
            <person name="Gomez Garrido J."/>
        </authorList>
    </citation>
    <scope>NUCLEOTIDE SEQUENCE</scope>
</reference>
<comment type="caution">
    <text evidence="2">The sequence shown here is derived from an EMBL/GenBank/DDBJ whole genome shotgun (WGS) entry which is preliminary data.</text>
</comment>
<gene>
    <name evidence="2" type="ORF">LECACI_7A009408</name>
</gene>
<sequence length="73" mass="8335">LAAQEIRLRPRSTRRRWCCRRDQRRQSPTMHDAAHVRHGGAGNDTPRRRHGRAESRKLCVVRVCHDAAAGDGV</sequence>
<dbReference type="AlphaFoldDB" id="A0AAI8Z876"/>
<dbReference type="Proteomes" id="UP001296104">
    <property type="component" value="Unassembled WGS sequence"/>
</dbReference>
<feature type="non-terminal residue" evidence="2">
    <location>
        <position position="1"/>
    </location>
</feature>
<name>A0AAI8Z876_9PEZI</name>
<proteinExistence type="predicted"/>
<keyword evidence="3" id="KW-1185">Reference proteome</keyword>
<feature type="region of interest" description="Disordered" evidence="1">
    <location>
        <begin position="21"/>
        <end position="53"/>
    </location>
</feature>
<protein>
    <submittedName>
        <fullName evidence="2">Uncharacterized protein</fullName>
    </submittedName>
</protein>
<evidence type="ECO:0000313" key="3">
    <source>
        <dbReference type="Proteomes" id="UP001296104"/>
    </source>
</evidence>
<organism evidence="2 3">
    <name type="scientific">Lecanosticta acicola</name>
    <dbReference type="NCBI Taxonomy" id="111012"/>
    <lineage>
        <taxon>Eukaryota</taxon>
        <taxon>Fungi</taxon>
        <taxon>Dikarya</taxon>
        <taxon>Ascomycota</taxon>
        <taxon>Pezizomycotina</taxon>
        <taxon>Dothideomycetes</taxon>
        <taxon>Dothideomycetidae</taxon>
        <taxon>Mycosphaerellales</taxon>
        <taxon>Mycosphaerellaceae</taxon>
        <taxon>Lecanosticta</taxon>
    </lineage>
</organism>
<evidence type="ECO:0000313" key="2">
    <source>
        <dbReference type="EMBL" id="CAK4034250.1"/>
    </source>
</evidence>
<dbReference type="EMBL" id="CAVMBE010000110">
    <property type="protein sequence ID" value="CAK4034250.1"/>
    <property type="molecule type" value="Genomic_DNA"/>
</dbReference>
<feature type="non-terminal residue" evidence="2">
    <location>
        <position position="73"/>
    </location>
</feature>